<evidence type="ECO:0000256" key="3">
    <source>
        <dbReference type="ARBA" id="ARBA00023002"/>
    </source>
</evidence>
<evidence type="ECO:0000313" key="6">
    <source>
        <dbReference type="Proteomes" id="UP000092024"/>
    </source>
</evidence>
<dbReference type="EMBL" id="LYPA01000043">
    <property type="protein sequence ID" value="OBR66894.1"/>
    <property type="molecule type" value="Genomic_DNA"/>
</dbReference>
<dbReference type="Gene3D" id="3.30.390.50">
    <property type="entry name" value="CO dehydrogenase flavoprotein, C-terminal domain"/>
    <property type="match status" value="1"/>
</dbReference>
<dbReference type="InterPro" id="IPR016169">
    <property type="entry name" value="FAD-bd_PCMH_sub2"/>
</dbReference>
<dbReference type="InterPro" id="IPR005107">
    <property type="entry name" value="CO_DH_flav_C"/>
</dbReference>
<dbReference type="InterPro" id="IPR051312">
    <property type="entry name" value="Diverse_Substr_Oxidored"/>
</dbReference>
<evidence type="ECO:0000313" key="5">
    <source>
        <dbReference type="EMBL" id="OBR66894.1"/>
    </source>
</evidence>
<dbReference type="Proteomes" id="UP000092024">
    <property type="component" value="Unassembled WGS sequence"/>
</dbReference>
<evidence type="ECO:0000256" key="2">
    <source>
        <dbReference type="ARBA" id="ARBA00022827"/>
    </source>
</evidence>
<proteinExistence type="predicted"/>
<dbReference type="InterPro" id="IPR036318">
    <property type="entry name" value="FAD-bd_PCMH-like_sf"/>
</dbReference>
<dbReference type="PROSITE" id="PS51387">
    <property type="entry name" value="FAD_PCMH"/>
    <property type="match status" value="1"/>
</dbReference>
<feature type="domain" description="FAD-binding PCMH-type" evidence="4">
    <location>
        <begin position="5"/>
        <end position="182"/>
    </location>
</feature>
<organism evidence="5 6">
    <name type="scientific">Paenibacillus oryzae</name>
    <dbReference type="NCBI Taxonomy" id="1844972"/>
    <lineage>
        <taxon>Bacteria</taxon>
        <taxon>Bacillati</taxon>
        <taxon>Bacillota</taxon>
        <taxon>Bacilli</taxon>
        <taxon>Bacillales</taxon>
        <taxon>Paenibacillaceae</taxon>
        <taxon>Paenibacillus</taxon>
    </lineage>
</organism>
<dbReference type="GO" id="GO:0071949">
    <property type="term" value="F:FAD binding"/>
    <property type="evidence" value="ECO:0007669"/>
    <property type="project" value="InterPro"/>
</dbReference>
<dbReference type="SUPFAM" id="SSF56176">
    <property type="entry name" value="FAD-binding/transporter-associated domain-like"/>
    <property type="match status" value="1"/>
</dbReference>
<evidence type="ECO:0000259" key="4">
    <source>
        <dbReference type="PROSITE" id="PS51387"/>
    </source>
</evidence>
<dbReference type="SMART" id="SM01092">
    <property type="entry name" value="CO_deh_flav_C"/>
    <property type="match status" value="1"/>
</dbReference>
<evidence type="ECO:0000256" key="1">
    <source>
        <dbReference type="ARBA" id="ARBA00022630"/>
    </source>
</evidence>
<keyword evidence="6" id="KW-1185">Reference proteome</keyword>
<dbReference type="Gene3D" id="3.30.465.10">
    <property type="match status" value="1"/>
</dbReference>
<keyword evidence="2" id="KW-0274">FAD</keyword>
<dbReference type="Pfam" id="PF03450">
    <property type="entry name" value="CO_deh_flav_C"/>
    <property type="match status" value="1"/>
</dbReference>
<dbReference type="RefSeq" id="WP_068681289.1">
    <property type="nucleotide sequence ID" value="NZ_LYPA01000043.1"/>
</dbReference>
<dbReference type="Pfam" id="PF00941">
    <property type="entry name" value="FAD_binding_5"/>
    <property type="match status" value="1"/>
</dbReference>
<keyword evidence="3" id="KW-0560">Oxidoreductase</keyword>
<dbReference type="SUPFAM" id="SSF55447">
    <property type="entry name" value="CO dehydrogenase flavoprotein C-terminal domain-like"/>
    <property type="match status" value="1"/>
</dbReference>
<dbReference type="InterPro" id="IPR036683">
    <property type="entry name" value="CO_DH_flav_C_dom_sf"/>
</dbReference>
<gene>
    <name evidence="5" type="ORF">A7K91_16825</name>
</gene>
<dbReference type="InterPro" id="IPR016166">
    <property type="entry name" value="FAD-bd_PCMH"/>
</dbReference>
<name>A0A1A5YMQ6_9BACL</name>
<accession>A0A1A5YMQ6</accession>
<dbReference type="AlphaFoldDB" id="A0A1A5YMQ6"/>
<keyword evidence="1" id="KW-0285">Flavoprotein</keyword>
<protein>
    <recommendedName>
        <fullName evidence="4">FAD-binding PCMH-type domain-containing protein</fullName>
    </recommendedName>
</protein>
<dbReference type="GO" id="GO:0016491">
    <property type="term" value="F:oxidoreductase activity"/>
    <property type="evidence" value="ECO:0007669"/>
    <property type="project" value="UniProtKB-KW"/>
</dbReference>
<dbReference type="PANTHER" id="PTHR42659:SF2">
    <property type="entry name" value="XANTHINE DEHYDROGENASE SUBUNIT C-RELATED"/>
    <property type="match status" value="1"/>
</dbReference>
<dbReference type="PANTHER" id="PTHR42659">
    <property type="entry name" value="XANTHINE DEHYDROGENASE SUBUNIT C-RELATED"/>
    <property type="match status" value="1"/>
</dbReference>
<sequence>MAVHYGKRTVKVAEPSTLYEAWRLKQEGGAGAVYVAGGTLLRTQWENGAATAPSLIIGLDGVMEYRSIVLNANKGAIVIGALTSLEEIRRSPVVAAHVPILIKAVSAIAAPSIRRLATLGGNIASLSGDAVTALLVLDAELTLFRGGPGLEKVLLKDWLEGGECVRGSGALVLEVVIPIVQDIPAFSAIPASQGADDIGAGSDSANGMASAVQDEFRSFGFFEKLGRREAFTPSVVTVAAMGRLGEKGSFAKVKMTAGGGAALPHRLYEAERFLNGRRVGPSSLAELHTLIMEGCASAGDLFASTDYRKEVAANLLTARLWELLKG</sequence>
<comment type="caution">
    <text evidence="5">The sequence shown here is derived from an EMBL/GenBank/DDBJ whole genome shotgun (WGS) entry which is preliminary data.</text>
</comment>
<reference evidence="5 6" key="1">
    <citation type="submission" date="2016-05" db="EMBL/GenBank/DDBJ databases">
        <title>Paenibacillus oryzae. sp. nov., isolated from the rice root.</title>
        <authorList>
            <person name="Zhang J."/>
            <person name="Zhang X."/>
        </authorList>
    </citation>
    <scope>NUCLEOTIDE SEQUENCE [LARGE SCALE GENOMIC DNA]</scope>
    <source>
        <strain evidence="5 6">1DrF-4</strain>
    </source>
</reference>
<dbReference type="STRING" id="1844972.A7K91_16825"/>
<dbReference type="InterPro" id="IPR002346">
    <property type="entry name" value="Mopterin_DH_FAD-bd"/>
</dbReference>